<feature type="transmembrane region" description="Helical" evidence="1">
    <location>
        <begin position="153"/>
        <end position="175"/>
    </location>
</feature>
<dbReference type="Proteomes" id="UP000013165">
    <property type="component" value="Unassembled WGS sequence"/>
</dbReference>
<dbReference type="OrthoDB" id="7022049at2"/>
<reference evidence="2 3" key="1">
    <citation type="journal article" date="2013" name="Genome Announc.">
        <title>Genome Sequence of the Polycyclic Aromatic Hydrocarbon-Degrading Bacterium Strain Marinobacter nanhaiticus D15-8WT.</title>
        <authorList>
            <person name="Cui Z."/>
            <person name="Gao W."/>
            <person name="Li Q."/>
            <person name="Xu G."/>
            <person name="Zheng L."/>
        </authorList>
    </citation>
    <scope>NUCLEOTIDE SEQUENCE [LARGE SCALE GENOMIC DNA]</scope>
    <source>
        <strain evidence="2 3">D15-8W</strain>
    </source>
</reference>
<proteinExistence type="predicted"/>
<feature type="transmembrane region" description="Helical" evidence="1">
    <location>
        <begin position="123"/>
        <end position="141"/>
    </location>
</feature>
<feature type="transmembrane region" description="Helical" evidence="1">
    <location>
        <begin position="408"/>
        <end position="428"/>
    </location>
</feature>
<sequence length="635" mass="70468">MFRKVSTWKTVASALRTGRRFAAGLCYDKMSSKVRFSQEVVPVVSESQGGGGQGTLDTATRYSLILIALVQGWLLYFLHLSLDNELWPSTDRPWLLSIYSVVVGVPAFLYLGMERFRDWRNVIGVGALSLALSGLGSHLGWLLDTPGGGSSEIFEFGCSFLFSVGTSLFILAFYFRSWSANDRLKIRYSQLMEYSWQHALTIGMVGLFVGVFWLLLFLWAQLFDVIGIEYFSQLFSEPMFIYPVTALVGSLGLLLVRERIRLIATTRAVCEALIKALLPLAVLITVLFLAALPVTGMQAIWATGKSAFLMMTLTLIVLFFFNAVLSDDAERPAYPNWLRGWVVFGVLLLPINTGLAAWALGLRIEQYGLTVDRLWACALLLLIGAFTFSYALVILWRRLNALPAIRLANEWLALVVVAVLLMVNTPLADFRGWAAANQVDRLLTGAEAPEDFDLRYLRFELGAYGMEALESLKQSDFVANRPVLATRIEAVLKQEHRWQETPTVDAGDLAAVRSAIDVLPDGANVPDAILRRFVDDTSRCLTAEAGCALVQVDDGQWWGLSHQSETYLSGRVYELNEDAWDEIGTVSNNGCATGVIERSAMAQLRPVVGARFVYSDGACFYQIKPNVSYLEGLAR</sequence>
<keyword evidence="1" id="KW-0472">Membrane</keyword>
<protein>
    <submittedName>
        <fullName evidence="2">DUF4153 domain-containing protein</fullName>
    </submittedName>
</protein>
<dbReference type="STRING" id="626887.J057_11446"/>
<dbReference type="Pfam" id="PF13687">
    <property type="entry name" value="DUF4153"/>
    <property type="match status" value="1"/>
</dbReference>
<evidence type="ECO:0000313" key="2">
    <source>
        <dbReference type="EMBL" id="ENO15964.1"/>
    </source>
</evidence>
<comment type="caution">
    <text evidence="2">The sequence shown here is derived from an EMBL/GenBank/DDBJ whole genome shotgun (WGS) entry which is preliminary data.</text>
</comment>
<feature type="transmembrane region" description="Helical" evidence="1">
    <location>
        <begin position="307"/>
        <end position="325"/>
    </location>
</feature>
<dbReference type="EMBL" id="APLQ01000011">
    <property type="protein sequence ID" value="ENO15964.1"/>
    <property type="molecule type" value="Genomic_DNA"/>
</dbReference>
<feature type="transmembrane region" description="Helical" evidence="1">
    <location>
        <begin position="196"/>
        <end position="219"/>
    </location>
</feature>
<dbReference type="HOGENOM" id="CLU_030637_1_1_6"/>
<keyword evidence="3" id="KW-1185">Reference proteome</keyword>
<keyword evidence="1" id="KW-1133">Transmembrane helix</keyword>
<feature type="transmembrane region" description="Helical" evidence="1">
    <location>
        <begin position="337"/>
        <end position="361"/>
    </location>
</feature>
<evidence type="ECO:0000313" key="3">
    <source>
        <dbReference type="Proteomes" id="UP000013165"/>
    </source>
</evidence>
<feature type="transmembrane region" description="Helical" evidence="1">
    <location>
        <begin position="62"/>
        <end position="82"/>
    </location>
</feature>
<gene>
    <name evidence="2" type="ORF">J057_11446</name>
</gene>
<keyword evidence="1" id="KW-0812">Transmembrane</keyword>
<dbReference type="PATRIC" id="fig|626887.3.peg.2296"/>
<feature type="transmembrane region" description="Helical" evidence="1">
    <location>
        <begin position="239"/>
        <end position="256"/>
    </location>
</feature>
<name>N6W6R5_9GAMM</name>
<organism evidence="2 3">
    <name type="scientific">Marinobacter nanhaiticus D15-8W</name>
    <dbReference type="NCBI Taxonomy" id="626887"/>
    <lineage>
        <taxon>Bacteria</taxon>
        <taxon>Pseudomonadati</taxon>
        <taxon>Pseudomonadota</taxon>
        <taxon>Gammaproteobacteria</taxon>
        <taxon>Pseudomonadales</taxon>
        <taxon>Marinobacteraceae</taxon>
        <taxon>Marinobacter</taxon>
    </lineage>
</organism>
<evidence type="ECO:0000256" key="1">
    <source>
        <dbReference type="SAM" id="Phobius"/>
    </source>
</evidence>
<dbReference type="AlphaFoldDB" id="N6W6R5"/>
<accession>N6W6R5</accession>
<feature type="transmembrane region" description="Helical" evidence="1">
    <location>
        <begin position="277"/>
        <end position="301"/>
    </location>
</feature>
<dbReference type="InterPro" id="IPR025291">
    <property type="entry name" value="DUF4153"/>
</dbReference>
<feature type="transmembrane region" description="Helical" evidence="1">
    <location>
        <begin position="373"/>
        <end position="396"/>
    </location>
</feature>
<feature type="transmembrane region" description="Helical" evidence="1">
    <location>
        <begin position="94"/>
        <end position="111"/>
    </location>
</feature>
<dbReference type="eggNOG" id="COG3449">
    <property type="taxonomic scope" value="Bacteria"/>
</dbReference>